<sequence length="81" mass="9523">MVRGSEEQRKVKEDMKQFFQNRFSETTRGRRILDGVYFKSIGEKLKQLNFGAFSLQFDFGCNLPLSIHQLNFIIDTCRVIT</sequence>
<comment type="caution">
    <text evidence="1">The sequence shown here is derived from an EMBL/GenBank/DDBJ whole genome shotgun (WGS) entry which is preliminary data.</text>
</comment>
<evidence type="ECO:0000313" key="2">
    <source>
        <dbReference type="Proteomes" id="UP000257109"/>
    </source>
</evidence>
<accession>A0A371HJ50</accession>
<feature type="non-terminal residue" evidence="1">
    <location>
        <position position="1"/>
    </location>
</feature>
<organism evidence="1 2">
    <name type="scientific">Mucuna pruriens</name>
    <name type="common">Velvet bean</name>
    <name type="synonym">Dolichos pruriens</name>
    <dbReference type="NCBI Taxonomy" id="157652"/>
    <lineage>
        <taxon>Eukaryota</taxon>
        <taxon>Viridiplantae</taxon>
        <taxon>Streptophyta</taxon>
        <taxon>Embryophyta</taxon>
        <taxon>Tracheophyta</taxon>
        <taxon>Spermatophyta</taxon>
        <taxon>Magnoliopsida</taxon>
        <taxon>eudicotyledons</taxon>
        <taxon>Gunneridae</taxon>
        <taxon>Pentapetalae</taxon>
        <taxon>rosids</taxon>
        <taxon>fabids</taxon>
        <taxon>Fabales</taxon>
        <taxon>Fabaceae</taxon>
        <taxon>Papilionoideae</taxon>
        <taxon>50 kb inversion clade</taxon>
        <taxon>NPAAA clade</taxon>
        <taxon>indigoferoid/millettioid clade</taxon>
        <taxon>Phaseoleae</taxon>
        <taxon>Mucuna</taxon>
    </lineage>
</organism>
<proteinExistence type="predicted"/>
<gene>
    <name evidence="1" type="ORF">CR513_13656</name>
</gene>
<keyword evidence="2" id="KW-1185">Reference proteome</keyword>
<dbReference type="AlphaFoldDB" id="A0A371HJ50"/>
<protein>
    <submittedName>
        <fullName evidence="1">Uncharacterized protein</fullName>
    </submittedName>
</protein>
<reference evidence="1" key="1">
    <citation type="submission" date="2018-05" db="EMBL/GenBank/DDBJ databases">
        <title>Draft genome of Mucuna pruriens seed.</title>
        <authorList>
            <person name="Nnadi N.E."/>
            <person name="Vos R."/>
            <person name="Hasami M.H."/>
            <person name="Devisetty U.K."/>
            <person name="Aguiy J.C."/>
        </authorList>
    </citation>
    <scope>NUCLEOTIDE SEQUENCE [LARGE SCALE GENOMIC DNA]</scope>
    <source>
        <strain evidence="1">JCA_2017</strain>
    </source>
</reference>
<name>A0A371HJ50_MUCPR</name>
<evidence type="ECO:0000313" key="1">
    <source>
        <dbReference type="EMBL" id="RDY02837.1"/>
    </source>
</evidence>
<dbReference type="Proteomes" id="UP000257109">
    <property type="component" value="Unassembled WGS sequence"/>
</dbReference>
<dbReference type="EMBL" id="QJKJ01002450">
    <property type="protein sequence ID" value="RDY02837.1"/>
    <property type="molecule type" value="Genomic_DNA"/>
</dbReference>